<keyword evidence="3" id="KW-1185">Reference proteome</keyword>
<evidence type="ECO:0000313" key="2">
    <source>
        <dbReference type="EMBL" id="KAJ8441079.1"/>
    </source>
</evidence>
<feature type="region of interest" description="Disordered" evidence="1">
    <location>
        <begin position="341"/>
        <end position="390"/>
    </location>
</feature>
<name>A0A9Q1KCP4_9CARY</name>
<comment type="caution">
    <text evidence="2">The sequence shown here is derived from an EMBL/GenBank/DDBJ whole genome shotgun (WGS) entry which is preliminary data.</text>
</comment>
<evidence type="ECO:0000313" key="3">
    <source>
        <dbReference type="Proteomes" id="UP001153076"/>
    </source>
</evidence>
<accession>A0A9Q1KCP4</accession>
<evidence type="ECO:0000256" key="1">
    <source>
        <dbReference type="SAM" id="MobiDB-lite"/>
    </source>
</evidence>
<dbReference type="Proteomes" id="UP001153076">
    <property type="component" value="Unassembled WGS sequence"/>
</dbReference>
<dbReference type="PANTHER" id="PTHR33240:SF15">
    <property type="entry name" value="GAG-PRO-LIKE PROTEIN"/>
    <property type="match status" value="1"/>
</dbReference>
<organism evidence="2 3">
    <name type="scientific">Carnegiea gigantea</name>
    <dbReference type="NCBI Taxonomy" id="171969"/>
    <lineage>
        <taxon>Eukaryota</taxon>
        <taxon>Viridiplantae</taxon>
        <taxon>Streptophyta</taxon>
        <taxon>Embryophyta</taxon>
        <taxon>Tracheophyta</taxon>
        <taxon>Spermatophyta</taxon>
        <taxon>Magnoliopsida</taxon>
        <taxon>eudicotyledons</taxon>
        <taxon>Gunneridae</taxon>
        <taxon>Pentapetalae</taxon>
        <taxon>Caryophyllales</taxon>
        <taxon>Cactineae</taxon>
        <taxon>Cactaceae</taxon>
        <taxon>Cactoideae</taxon>
        <taxon>Echinocereeae</taxon>
        <taxon>Carnegiea</taxon>
    </lineage>
</organism>
<dbReference type="AlphaFoldDB" id="A0A9Q1KCP4"/>
<protein>
    <submittedName>
        <fullName evidence="2">Uncharacterized protein</fullName>
    </submittedName>
</protein>
<dbReference type="EMBL" id="JAKOGI010000177">
    <property type="protein sequence ID" value="KAJ8441079.1"/>
    <property type="molecule type" value="Genomic_DNA"/>
</dbReference>
<feature type="compositionally biased region" description="Polar residues" evidence="1">
    <location>
        <begin position="371"/>
        <end position="390"/>
    </location>
</feature>
<feature type="region of interest" description="Disordered" evidence="1">
    <location>
        <begin position="160"/>
        <end position="199"/>
    </location>
</feature>
<dbReference type="PANTHER" id="PTHR33240">
    <property type="entry name" value="OS08G0508500 PROTEIN"/>
    <property type="match status" value="1"/>
</dbReference>
<feature type="region of interest" description="Disordered" evidence="1">
    <location>
        <begin position="103"/>
        <end position="134"/>
    </location>
</feature>
<dbReference type="OrthoDB" id="1746852at2759"/>
<feature type="compositionally biased region" description="Polar residues" evidence="1">
    <location>
        <begin position="106"/>
        <end position="119"/>
    </location>
</feature>
<gene>
    <name evidence="2" type="ORF">Cgig2_020370</name>
</gene>
<proteinExistence type="predicted"/>
<sequence>MDPGRHGWLRGHYNLGLLEEALTPRTRPRSHGESYPRLGGQKVNPTGMIFLPVCFGDKSKFKSLEVDFLVVDVPTAYNAIIGRPTLHRVKAVVASTMKRREHSFIENKTTQHNSLQPSPKQKAKTGMNKTGGRGLRVGLSAVSRSSSSDASGSASKVLVASSSAASPSDEGRINSTSLGGPPQQPVQARPQSARRRQNTNHLKICLQGLARPYGDRRGCPSDLADSRATWPRLHQPWPYPTGIVAPSFRSCGPLDLPTTSYSVPDRETSPSSRRHHATAFTPLAKTSAMAISSSEIFGGYEAPGAARSDDLTTSWTRESLMLTSALIKLAEGRGGFAPLMTGSPIYEQTDGRPSLLPLAKGRTPLSPQGVPRSSASCEPASSQRASSHEV</sequence>
<reference evidence="2" key="1">
    <citation type="submission" date="2022-04" db="EMBL/GenBank/DDBJ databases">
        <title>Carnegiea gigantea Genome sequencing and assembly v2.</title>
        <authorList>
            <person name="Copetti D."/>
            <person name="Sanderson M.J."/>
            <person name="Burquez A."/>
            <person name="Wojciechowski M.F."/>
        </authorList>
    </citation>
    <scope>NUCLEOTIDE SEQUENCE</scope>
    <source>
        <strain evidence="2">SGP5-SGP5p</strain>
        <tissue evidence="2">Aerial part</tissue>
    </source>
</reference>